<gene>
    <name evidence="7" type="ORF">ABVK25_000028</name>
</gene>
<evidence type="ECO:0000256" key="3">
    <source>
        <dbReference type="ARBA" id="ARBA00022499"/>
    </source>
</evidence>
<reference evidence="7 8" key="1">
    <citation type="submission" date="2024-09" db="EMBL/GenBank/DDBJ databases">
        <title>Rethinking Asexuality: The Enigmatic Case of Functional Sexual Genes in Lepraria (Stereocaulaceae).</title>
        <authorList>
            <person name="Doellman M."/>
            <person name="Sun Y."/>
            <person name="Barcenas-Pena A."/>
            <person name="Lumbsch H.T."/>
            <person name="Grewe F."/>
        </authorList>
    </citation>
    <scope>NUCLEOTIDE SEQUENCE [LARGE SCALE GENOMIC DNA]</scope>
    <source>
        <strain evidence="7 8">Grewe 0041</strain>
    </source>
</reference>
<evidence type="ECO:0000256" key="6">
    <source>
        <dbReference type="RuleBase" id="RU361201"/>
    </source>
</evidence>
<keyword evidence="5 6" id="KW-0072">Autophagy</keyword>
<sequence>MIYTSPKHSILRNLDLRKCHPRYPPSNSPPIPDDPNPETTALQLPLSASLILTSLPQDAHTALAKASASDIDGIPSKVTIRFQAVGSAPQLTQRIFKVSSANRFESVVGFLTKKLAKVTGGGGEMAEGGGVFCYVNSVFAPGLDEGIGGLWKCFKTDDQLIVAYSMTPAFG</sequence>
<evidence type="ECO:0000256" key="4">
    <source>
        <dbReference type="ARBA" id="ARBA00022786"/>
    </source>
</evidence>
<evidence type="ECO:0000256" key="5">
    <source>
        <dbReference type="ARBA" id="ARBA00023006"/>
    </source>
</evidence>
<dbReference type="CDD" id="cd01612">
    <property type="entry name" value="Ubl_ATG12"/>
    <property type="match status" value="1"/>
</dbReference>
<keyword evidence="6" id="KW-0653">Protein transport</keyword>
<evidence type="ECO:0000256" key="1">
    <source>
        <dbReference type="ARBA" id="ARBA00007778"/>
    </source>
</evidence>
<accession>A0ABR4BLR3</accession>
<comment type="subunit">
    <text evidence="6">Forms a conjugate with ATG5.</text>
</comment>
<proteinExistence type="inferred from homology"/>
<name>A0ABR4BLR3_9LECA</name>
<dbReference type="PANTHER" id="PTHR13385">
    <property type="entry name" value="AUTOPHAGY PROTEIN 12"/>
    <property type="match status" value="1"/>
</dbReference>
<keyword evidence="4 6" id="KW-0833">Ubl conjugation pathway</keyword>
<dbReference type="Gene3D" id="3.10.20.90">
    <property type="entry name" value="Phosphatidylinositol 3-kinase Catalytic Subunit, Chain A, domain 1"/>
    <property type="match status" value="1"/>
</dbReference>
<comment type="subcellular location">
    <subcellularLocation>
        <location evidence="6">Preautophagosomal structure membrane</location>
        <topology evidence="6">Peripheral membrane protein</topology>
    </subcellularLocation>
</comment>
<organism evidence="7 8">
    <name type="scientific">Lepraria finkii</name>
    <dbReference type="NCBI Taxonomy" id="1340010"/>
    <lineage>
        <taxon>Eukaryota</taxon>
        <taxon>Fungi</taxon>
        <taxon>Dikarya</taxon>
        <taxon>Ascomycota</taxon>
        <taxon>Pezizomycotina</taxon>
        <taxon>Lecanoromycetes</taxon>
        <taxon>OSLEUM clade</taxon>
        <taxon>Lecanoromycetidae</taxon>
        <taxon>Lecanorales</taxon>
        <taxon>Lecanorineae</taxon>
        <taxon>Stereocaulaceae</taxon>
        <taxon>Lepraria</taxon>
    </lineage>
</organism>
<dbReference type="InterPro" id="IPR007242">
    <property type="entry name" value="Atg12"/>
</dbReference>
<evidence type="ECO:0000313" key="8">
    <source>
        <dbReference type="Proteomes" id="UP001590951"/>
    </source>
</evidence>
<dbReference type="SUPFAM" id="SSF54236">
    <property type="entry name" value="Ubiquitin-like"/>
    <property type="match status" value="1"/>
</dbReference>
<comment type="function">
    <text evidence="6">Ubiquitin-like protein involved in cytoplasm to vacuole transport (Cvt), autophagy vesicles formation, mitophagy, and nucleophagy.</text>
</comment>
<dbReference type="Proteomes" id="UP001590951">
    <property type="component" value="Unassembled WGS sequence"/>
</dbReference>
<dbReference type="EMBL" id="JBHFEH010000001">
    <property type="protein sequence ID" value="KAL2058737.1"/>
    <property type="molecule type" value="Genomic_DNA"/>
</dbReference>
<keyword evidence="6" id="KW-0813">Transport</keyword>
<evidence type="ECO:0000313" key="7">
    <source>
        <dbReference type="EMBL" id="KAL2058737.1"/>
    </source>
</evidence>
<keyword evidence="8" id="KW-1185">Reference proteome</keyword>
<dbReference type="PANTHER" id="PTHR13385:SF0">
    <property type="entry name" value="UBIQUITIN-LIKE PROTEIN ATG12"/>
    <property type="match status" value="1"/>
</dbReference>
<keyword evidence="6" id="KW-0472">Membrane</keyword>
<comment type="similarity">
    <text evidence="1 6">Belongs to the ATG12 family.</text>
</comment>
<evidence type="ECO:0000256" key="2">
    <source>
        <dbReference type="ARBA" id="ARBA00015875"/>
    </source>
</evidence>
<protein>
    <recommendedName>
        <fullName evidence="2 6">Ubiquitin-like protein ATG12</fullName>
    </recommendedName>
</protein>
<keyword evidence="3 6" id="KW-1017">Isopeptide bond</keyword>
<dbReference type="Pfam" id="PF04110">
    <property type="entry name" value="APG12"/>
    <property type="match status" value="1"/>
</dbReference>
<dbReference type="InterPro" id="IPR029071">
    <property type="entry name" value="Ubiquitin-like_domsf"/>
</dbReference>
<comment type="caution">
    <text evidence="7">The sequence shown here is derived from an EMBL/GenBank/DDBJ whole genome shotgun (WGS) entry which is preliminary data.</text>
</comment>